<evidence type="ECO:0000259" key="1">
    <source>
        <dbReference type="Pfam" id="PF04179"/>
    </source>
</evidence>
<comment type="caution">
    <text evidence="3">The sequence shown here is derived from an EMBL/GenBank/DDBJ whole genome shotgun (WGS) entry which is preliminary data.</text>
</comment>
<evidence type="ECO:0000313" key="4">
    <source>
        <dbReference type="Proteomes" id="UP000324800"/>
    </source>
</evidence>
<feature type="domain" description="Rit1 DUSP-like" evidence="1">
    <location>
        <begin position="150"/>
        <end position="194"/>
    </location>
</feature>
<reference evidence="3 4" key="1">
    <citation type="submission" date="2019-03" db="EMBL/GenBank/DDBJ databases">
        <title>Single cell metagenomics reveals metabolic interactions within the superorganism composed of flagellate Streblomastix strix and complex community of Bacteroidetes bacteria on its surface.</title>
        <authorList>
            <person name="Treitli S.C."/>
            <person name="Kolisko M."/>
            <person name="Husnik F."/>
            <person name="Keeling P."/>
            <person name="Hampl V."/>
        </authorList>
    </citation>
    <scope>NUCLEOTIDE SEQUENCE [LARGE SCALE GENOMIC DNA]</scope>
    <source>
        <strain evidence="3">ST1C</strain>
    </source>
</reference>
<dbReference type="OrthoDB" id="45256at2759"/>
<dbReference type="InterPro" id="IPR007306">
    <property type="entry name" value="Rit1"/>
</dbReference>
<dbReference type="PANTHER" id="PTHR31811:SF0">
    <property type="entry name" value="TRNA A64-2'-O-RIBOSYLPHOSPHATE TRANSFERASE"/>
    <property type="match status" value="1"/>
</dbReference>
<dbReference type="InterPro" id="IPR033421">
    <property type="entry name" value="Rit1_DUSP-like"/>
</dbReference>
<protein>
    <submittedName>
        <fullName evidence="3">Putative initiator tRNA phosphoribosyl transferase</fullName>
    </submittedName>
</protein>
<proteinExistence type="predicted"/>
<organism evidence="3 4">
    <name type="scientific">Streblomastix strix</name>
    <dbReference type="NCBI Taxonomy" id="222440"/>
    <lineage>
        <taxon>Eukaryota</taxon>
        <taxon>Metamonada</taxon>
        <taxon>Preaxostyla</taxon>
        <taxon>Oxymonadida</taxon>
        <taxon>Streblomastigidae</taxon>
        <taxon>Streblomastix</taxon>
    </lineage>
</organism>
<dbReference type="EMBL" id="SNRW01010144">
    <property type="protein sequence ID" value="KAA6376971.1"/>
    <property type="molecule type" value="Genomic_DNA"/>
</dbReference>
<dbReference type="AlphaFoldDB" id="A0A5J4V4C4"/>
<dbReference type="Proteomes" id="UP000324800">
    <property type="component" value="Unassembled WGS sequence"/>
</dbReference>
<feature type="domain" description="Rit1 N-terminal" evidence="2">
    <location>
        <begin position="4"/>
        <end position="39"/>
    </location>
</feature>
<dbReference type="GO" id="GO:0005737">
    <property type="term" value="C:cytoplasm"/>
    <property type="evidence" value="ECO:0007669"/>
    <property type="project" value="TreeGrafter"/>
</dbReference>
<name>A0A5J4V4C4_9EUKA</name>
<dbReference type="Gene3D" id="3.90.190.10">
    <property type="entry name" value="Protein tyrosine phosphatase superfamily"/>
    <property type="match status" value="1"/>
</dbReference>
<dbReference type="Pfam" id="PF17184">
    <property type="entry name" value="Rit1_C"/>
    <property type="match status" value="1"/>
</dbReference>
<dbReference type="PANTHER" id="PTHR31811">
    <property type="entry name" value="TRNA A64-2'-O-RIBOSYLPHOSPHATE TRANSFERASE"/>
    <property type="match status" value="1"/>
</dbReference>
<dbReference type="SUPFAM" id="SSF52799">
    <property type="entry name" value="(Phosphotyrosine protein) phosphatases II"/>
    <property type="match status" value="1"/>
</dbReference>
<dbReference type="Pfam" id="PF04179">
    <property type="entry name" value="Init_tRNA_PT"/>
    <property type="match status" value="1"/>
</dbReference>
<dbReference type="InterPro" id="IPR029021">
    <property type="entry name" value="Prot-tyrosine_phosphatase-like"/>
</dbReference>
<gene>
    <name evidence="3" type="ORF">EZS28_027502</name>
</gene>
<dbReference type="GO" id="GO:0019988">
    <property type="term" value="P:charged-tRNA amino acid modification"/>
    <property type="evidence" value="ECO:0007669"/>
    <property type="project" value="InterPro"/>
</dbReference>
<evidence type="ECO:0000313" key="3">
    <source>
        <dbReference type="EMBL" id="KAA6376971.1"/>
    </source>
</evidence>
<dbReference type="InterPro" id="IPR033449">
    <property type="entry name" value="Rit1_N"/>
</dbReference>
<keyword evidence="3" id="KW-0808">Transferase</keyword>
<evidence type="ECO:0000259" key="2">
    <source>
        <dbReference type="Pfam" id="PF17184"/>
    </source>
</evidence>
<sequence length="202" mass="22874">MEVKFLLGAADDEESWSHGLTSQLFWKNLHLLVDNSSYKSAKDIFGFVHNETFSLPTRSTVLPQLLQIINDKNSNLDQKDDTIIPIHSLSQNRNFAFIGSFGFAIGNQRAGKPPHCWDNFQAIVNVGAPEYEGMKNISNSNIFQTDSIRNYLYLPIPDGKKGRVSFNNYLPQALLFISDNLLQDRRTLIHCAQGVSRKVEQD</sequence>
<dbReference type="GO" id="GO:0043399">
    <property type="term" value="F:tRNA adenosine(64)-2'-O-ribosylphosphate transferase activity"/>
    <property type="evidence" value="ECO:0007669"/>
    <property type="project" value="InterPro"/>
</dbReference>
<accession>A0A5J4V4C4</accession>